<sequence length="348" mass="38587">MWSFCALLMVDARSVTHDRLTVYCSIEGMTCTKRTKEARKAEEGNKKTAEKGERIGRRAQTTSYRKSKELGGAKRDSPKVGELHDEAPTTLAPDIVGESDMHVLLRCSAVKHFWKFSGRRYAPLIGNSAADLFLSLFLSPFKGRVPLLWTTLMHIWRKRNKAIFEPSSPPEAGFFQKCVSSRKKEKPKGGDKSKRLSRIKELLRWVAASQAEKGGKYIAIGAKVMHFRSRSSGKAPSQKDNDSTNSPKISFSWESLSCSTTSSAYSAFSLTTPSKNNRKGAARASTDSLGHEDLMTSDNCIEEKKVVKGDEDHCSPRAGNWITTAECICGARALKEEGLNKGDDQIRN</sequence>
<organism evidence="2 3">
    <name type="scientific">Stephania japonica</name>
    <dbReference type="NCBI Taxonomy" id="461633"/>
    <lineage>
        <taxon>Eukaryota</taxon>
        <taxon>Viridiplantae</taxon>
        <taxon>Streptophyta</taxon>
        <taxon>Embryophyta</taxon>
        <taxon>Tracheophyta</taxon>
        <taxon>Spermatophyta</taxon>
        <taxon>Magnoliopsida</taxon>
        <taxon>Ranunculales</taxon>
        <taxon>Menispermaceae</taxon>
        <taxon>Menispermoideae</taxon>
        <taxon>Cissampelideae</taxon>
        <taxon>Stephania</taxon>
    </lineage>
</organism>
<reference evidence="2 3" key="1">
    <citation type="submission" date="2024-01" db="EMBL/GenBank/DDBJ databases">
        <title>Genome assemblies of Stephania.</title>
        <authorList>
            <person name="Yang L."/>
        </authorList>
    </citation>
    <scope>NUCLEOTIDE SEQUENCE [LARGE SCALE GENOMIC DNA]</scope>
    <source>
        <strain evidence="2">QJT</strain>
        <tissue evidence="2">Leaf</tissue>
    </source>
</reference>
<dbReference type="PANTHER" id="PTHR36038:SF3">
    <property type="entry name" value="OVATE FAMILY PROTEIN"/>
    <property type="match status" value="1"/>
</dbReference>
<feature type="compositionally biased region" description="Basic and acidic residues" evidence="1">
    <location>
        <begin position="36"/>
        <end position="56"/>
    </location>
</feature>
<evidence type="ECO:0000313" key="2">
    <source>
        <dbReference type="EMBL" id="KAK9085898.1"/>
    </source>
</evidence>
<dbReference type="PANTHER" id="PTHR36038">
    <property type="entry name" value="OS06G0102750 PROTEIN"/>
    <property type="match status" value="1"/>
</dbReference>
<comment type="caution">
    <text evidence="2">The sequence shown here is derived from an EMBL/GenBank/DDBJ whole genome shotgun (WGS) entry which is preliminary data.</text>
</comment>
<feature type="compositionally biased region" description="Basic and acidic residues" evidence="1">
    <location>
        <begin position="66"/>
        <end position="86"/>
    </location>
</feature>
<keyword evidence="3" id="KW-1185">Reference proteome</keyword>
<dbReference type="AlphaFoldDB" id="A0AAP0EB62"/>
<protein>
    <submittedName>
        <fullName evidence="2">Uncharacterized protein</fullName>
    </submittedName>
</protein>
<evidence type="ECO:0000256" key="1">
    <source>
        <dbReference type="SAM" id="MobiDB-lite"/>
    </source>
</evidence>
<gene>
    <name evidence="2" type="ORF">Sjap_026309</name>
</gene>
<dbReference type="Proteomes" id="UP001417504">
    <property type="component" value="Unassembled WGS sequence"/>
</dbReference>
<feature type="region of interest" description="Disordered" evidence="1">
    <location>
        <begin position="36"/>
        <end position="86"/>
    </location>
</feature>
<dbReference type="EMBL" id="JBBNAE010000011">
    <property type="protein sequence ID" value="KAK9085898.1"/>
    <property type="molecule type" value="Genomic_DNA"/>
</dbReference>
<proteinExistence type="predicted"/>
<accession>A0AAP0EB62</accession>
<evidence type="ECO:0000313" key="3">
    <source>
        <dbReference type="Proteomes" id="UP001417504"/>
    </source>
</evidence>
<name>A0AAP0EB62_9MAGN</name>